<evidence type="ECO:0008006" key="5">
    <source>
        <dbReference type="Google" id="ProtNLM"/>
    </source>
</evidence>
<feature type="domain" description="FAST kinase leucine-rich" evidence="1">
    <location>
        <begin position="524"/>
        <end position="594"/>
    </location>
</feature>
<dbReference type="Proteomes" id="UP000327493">
    <property type="component" value="Chromosome 11"/>
</dbReference>
<dbReference type="GO" id="GO:0000963">
    <property type="term" value="P:mitochondrial RNA processing"/>
    <property type="evidence" value="ECO:0007669"/>
    <property type="project" value="TreeGrafter"/>
</dbReference>
<proteinExistence type="predicted"/>
<accession>A0A5J5D2C2</accession>
<dbReference type="AlphaFoldDB" id="A0A5J5D2C2"/>
<dbReference type="InterPro" id="IPR010622">
    <property type="entry name" value="FAST_Leu-rich"/>
</dbReference>
<sequence>MGIVREMNLSGPEVVMLRLRCVNSFLGRLLHGGAANRDQVLEQLRVCSAEDQVFDVVGKNKAKLTVNHVSRAVGMLWQFQKEKPQMLRTVELIKSHPQFLTLRVLAENKIALMDDLMLVNMLYSFLRLHVDPHDSLVQQLVSEAWLRIDSDQHLQHSPLMGHITSIVDQRLSSIDDARILTTLMISMSSLVSPRLRDALISRADHLLDTMDPSNFNNPRRVVQFLRNTKHSYRPLLEKCNKIILCNIVRLDAENISIIMGLYQSLQFNSCDFRLAVKQRLKELIDSSTDPFSFTKLFVALAPMASQEIRDGIALVIQRNLHCYKPVEVARITQALFLLQYQNPELFTKLRNILVNFLQRSFFPYEVTMLTRVLSMLPCPRLDDSVISRVDSVVTQCNLNDLNTISFAVAKWVRNDPSYRHNTPSKYVRLLQTLNRCGHERLQKANRLDLVLEELKYISGEWFEEMLVEETMVTLKRMMDQINWTNVPELALFLTRINHLCPPLMDRIATMAIKDIDKIHHSATYATLLPFSVLNYDPVQADELYDVCIQRFTPHIRSFDPHLLVLLAYTLAVADCFPEELVKEIFSIDFLGKLDAQLETLPDNLNMRTRLRLMELNRAVCLECPEFQVPWFHERYCQQLQKKGNGTVSPVQQQIHKMLGEVLGGINCVRVAVVTPYFYTADFECILDKHLQPLPYSEPSTLQISDRGQVHWGTSSVENIRDELPPGAQRVAVNFLDSKSFCKNSHHMKDQKQLSLAKPPTVYNCPPQLTRLTELLSWGNSGKVHQPILRDHTVAVDVHGQLPCKGFLYDFDFFDKLRTSLNEVVLLYLLLKVLLWEQTETNAFKGLL</sequence>
<keyword evidence="4" id="KW-1185">Reference proteome</keyword>
<evidence type="ECO:0000259" key="1">
    <source>
        <dbReference type="Pfam" id="PF06743"/>
    </source>
</evidence>
<evidence type="ECO:0000259" key="2">
    <source>
        <dbReference type="Pfam" id="PF08368"/>
    </source>
</evidence>
<evidence type="ECO:0000313" key="4">
    <source>
        <dbReference type="Proteomes" id="UP000327493"/>
    </source>
</evidence>
<reference evidence="3 4" key="1">
    <citation type="submission" date="2019-08" db="EMBL/GenBank/DDBJ databases">
        <title>A chromosome-level genome assembly, high-density linkage maps, and genome scans reveal the genomic architecture of hybrid incompatibilities underlying speciation via character displacement in darters (Percidae: Etheostominae).</title>
        <authorList>
            <person name="Moran R.L."/>
            <person name="Catchen J.M."/>
            <person name="Fuller R.C."/>
        </authorList>
    </citation>
    <scope>NUCLEOTIDE SEQUENCE [LARGE SCALE GENOMIC DNA]</scope>
    <source>
        <strain evidence="3">EspeVRDwgs_2016</strain>
        <tissue evidence="3">Muscle</tissue>
    </source>
</reference>
<dbReference type="PANTHER" id="PTHR21228:SF29">
    <property type="entry name" value="FAST KINASE DOMAIN-CONTAINING PROTEIN 1, MITOCHONDRIAL"/>
    <property type="match status" value="1"/>
</dbReference>
<dbReference type="GO" id="GO:0003723">
    <property type="term" value="F:RNA binding"/>
    <property type="evidence" value="ECO:0007669"/>
    <property type="project" value="TreeGrafter"/>
</dbReference>
<organism evidence="3 4">
    <name type="scientific">Etheostoma spectabile</name>
    <name type="common">orangethroat darter</name>
    <dbReference type="NCBI Taxonomy" id="54343"/>
    <lineage>
        <taxon>Eukaryota</taxon>
        <taxon>Metazoa</taxon>
        <taxon>Chordata</taxon>
        <taxon>Craniata</taxon>
        <taxon>Vertebrata</taxon>
        <taxon>Euteleostomi</taxon>
        <taxon>Actinopterygii</taxon>
        <taxon>Neopterygii</taxon>
        <taxon>Teleostei</taxon>
        <taxon>Neoteleostei</taxon>
        <taxon>Acanthomorphata</taxon>
        <taxon>Eupercaria</taxon>
        <taxon>Perciformes</taxon>
        <taxon>Percoidei</taxon>
        <taxon>Percidae</taxon>
        <taxon>Etheostomatinae</taxon>
        <taxon>Etheostoma</taxon>
    </lineage>
</organism>
<dbReference type="GO" id="GO:0005759">
    <property type="term" value="C:mitochondrial matrix"/>
    <property type="evidence" value="ECO:0007669"/>
    <property type="project" value="TreeGrafter"/>
</dbReference>
<dbReference type="InterPro" id="IPR013579">
    <property type="entry name" value="FAST_2"/>
</dbReference>
<dbReference type="EMBL" id="VOFY01000011">
    <property type="protein sequence ID" value="KAA8588157.1"/>
    <property type="molecule type" value="Genomic_DNA"/>
</dbReference>
<dbReference type="Pfam" id="PF08368">
    <property type="entry name" value="FAST_2"/>
    <property type="match status" value="1"/>
</dbReference>
<dbReference type="InterPro" id="IPR050870">
    <property type="entry name" value="FAST_kinase"/>
</dbReference>
<dbReference type="Pfam" id="PF06743">
    <property type="entry name" value="FAST_1"/>
    <property type="match status" value="1"/>
</dbReference>
<feature type="domain" description="FAST kinase-like protein subdomain 2" evidence="2">
    <location>
        <begin position="610"/>
        <end position="694"/>
    </location>
</feature>
<gene>
    <name evidence="3" type="ORF">FQN60_001351</name>
</gene>
<evidence type="ECO:0000313" key="3">
    <source>
        <dbReference type="EMBL" id="KAA8588157.1"/>
    </source>
</evidence>
<dbReference type="PANTHER" id="PTHR21228">
    <property type="entry name" value="FAST LEU-RICH DOMAIN-CONTAINING"/>
    <property type="match status" value="1"/>
</dbReference>
<comment type="caution">
    <text evidence="3">The sequence shown here is derived from an EMBL/GenBank/DDBJ whole genome shotgun (WGS) entry which is preliminary data.</text>
</comment>
<name>A0A5J5D2C2_9PERO</name>
<protein>
    <recommendedName>
        <fullName evidence="5">FAST kinase leucine-rich domain-containing protein</fullName>
    </recommendedName>
</protein>
<dbReference type="GO" id="GO:0035770">
    <property type="term" value="C:ribonucleoprotein granule"/>
    <property type="evidence" value="ECO:0007669"/>
    <property type="project" value="TreeGrafter"/>
</dbReference>
<dbReference type="GO" id="GO:0044528">
    <property type="term" value="P:regulation of mitochondrial mRNA stability"/>
    <property type="evidence" value="ECO:0007669"/>
    <property type="project" value="InterPro"/>
</dbReference>